<dbReference type="eggNOG" id="COG1762">
    <property type="taxonomic scope" value="Bacteria"/>
</dbReference>
<feature type="domain" description="PTS EIIA type-2" evidence="6">
    <location>
        <begin position="507"/>
        <end position="648"/>
    </location>
</feature>
<evidence type="ECO:0000256" key="1">
    <source>
        <dbReference type="ARBA" id="ARBA00022679"/>
    </source>
</evidence>
<dbReference type="PROSITE" id="PS51099">
    <property type="entry name" value="PTS_EIIB_TYPE_2"/>
    <property type="match status" value="1"/>
</dbReference>
<keyword evidence="5" id="KW-0804">Transcription</keyword>
<dbReference type="GO" id="GO:0006355">
    <property type="term" value="P:regulation of DNA-templated transcription"/>
    <property type="evidence" value="ECO:0007669"/>
    <property type="project" value="InterPro"/>
</dbReference>
<evidence type="ECO:0000256" key="3">
    <source>
        <dbReference type="ARBA" id="ARBA00023015"/>
    </source>
</evidence>
<dbReference type="InterPro" id="IPR016152">
    <property type="entry name" value="PTrfase/Anion_transptr"/>
</dbReference>
<dbReference type="InterPro" id="IPR002178">
    <property type="entry name" value="PTS_EIIA_type-2_dom"/>
</dbReference>
<dbReference type="Pfam" id="PF08279">
    <property type="entry name" value="HTH_11"/>
    <property type="match status" value="1"/>
</dbReference>
<keyword evidence="1" id="KW-0808">Transferase</keyword>
<dbReference type="eggNOG" id="COG3711">
    <property type="taxonomic scope" value="Bacteria"/>
</dbReference>
<dbReference type="Gene3D" id="3.40.930.10">
    <property type="entry name" value="Mannitol-specific EII, Chain A"/>
    <property type="match status" value="1"/>
</dbReference>
<evidence type="ECO:0000259" key="8">
    <source>
        <dbReference type="PROSITE" id="PS51372"/>
    </source>
</evidence>
<evidence type="ECO:0000256" key="5">
    <source>
        <dbReference type="ARBA" id="ARBA00023163"/>
    </source>
</evidence>
<dbReference type="AlphaFoldDB" id="C2CHS8"/>
<dbReference type="PROSITE" id="PS51094">
    <property type="entry name" value="PTS_EIIA_TYPE_2"/>
    <property type="match status" value="1"/>
</dbReference>
<dbReference type="PANTHER" id="PTHR30185:SF18">
    <property type="entry name" value="TRANSCRIPTIONAL REGULATOR MTLR"/>
    <property type="match status" value="1"/>
</dbReference>
<evidence type="ECO:0000259" key="6">
    <source>
        <dbReference type="PROSITE" id="PS51094"/>
    </source>
</evidence>
<dbReference type="Gene3D" id="3.40.50.2300">
    <property type="match status" value="1"/>
</dbReference>
<keyword evidence="2" id="KW-0677">Repeat</keyword>
<evidence type="ECO:0000259" key="7">
    <source>
        <dbReference type="PROSITE" id="PS51099"/>
    </source>
</evidence>
<feature type="domain" description="PRD" evidence="8">
    <location>
        <begin position="289"/>
        <end position="394"/>
    </location>
</feature>
<evidence type="ECO:0000313" key="10">
    <source>
        <dbReference type="Proteomes" id="UP000003744"/>
    </source>
</evidence>
<dbReference type="InterPro" id="IPR013196">
    <property type="entry name" value="HTH_11"/>
</dbReference>
<dbReference type="Proteomes" id="UP000003744">
    <property type="component" value="Unassembled WGS sequence"/>
</dbReference>
<dbReference type="InterPro" id="IPR013011">
    <property type="entry name" value="PTS_EIIB_2"/>
</dbReference>
<dbReference type="SUPFAM" id="SSF55804">
    <property type="entry name" value="Phoshotransferase/anion transport protein"/>
    <property type="match status" value="1"/>
</dbReference>
<dbReference type="InterPro" id="IPR036388">
    <property type="entry name" value="WH-like_DNA-bd_sf"/>
</dbReference>
<dbReference type="InterPro" id="IPR036095">
    <property type="entry name" value="PTS_EIIB-like_sf"/>
</dbReference>
<evidence type="ECO:0000256" key="2">
    <source>
        <dbReference type="ARBA" id="ARBA00022737"/>
    </source>
</evidence>
<dbReference type="InterPro" id="IPR036634">
    <property type="entry name" value="PRD_sf"/>
</dbReference>
<dbReference type="InterPro" id="IPR007737">
    <property type="entry name" value="Mga_HTH"/>
</dbReference>
<sequence>MLSDREIKIVKFLYKNQSKYVSSNTIGFNVGFSEKTIRNSINDICNKISKKIFEIDSVRGKGYRLIINNYNEYIDLIYKLKKGRSQICDKDGREKYILEILLLENCSVNFRKTSKMLFVSDSTLQRDIYNLNRKLRDYKLYLEKNKDDSLSIRGEEIDKRHFILDYFFSGRFSNSFLSNMDEVDIFDKDIIRQLLLILLDEVRNHKISVNDYTIENLVVHFALLIERIKRNCIINDCFELTYIDNKNIYNFSLDICERISKTFGIDLPVKEKNYIFIQLLSKTKSSILSVESNDDMRYIGLIKHISKKLKVDLLEDDVFLNSFLEHLASLEKRVESGFLVSNPLTDKIVSKYKVYLDLVKESFDKFLGWRDLTDDEWSYLVIYIISAIERNKVNNKLKILVVCASGFSTGLMLKTRISYEYSRTFRIVGVLGYYELSSENLIDIDLIISTIDLEGLLIPVPYVKVSVFLDEDDLNLIDRKIKEIRYEKSHSKSFFSEGYVKNNLFDKYFSQENFYINSRQISRNDALSLIYKSLSYEGKIQKMYKQETDLREKFGSVVFGDIISIPHPVHPIETKGKIFTIISSEDIFWDDLHKNVRIVFYISPPQGIDRDFEKVIAIFTKIIRNEQLIKQLIEIKDFEEFRKFMKLGGD</sequence>
<name>C2CHS8_9FIRM</name>
<dbReference type="GO" id="GO:0008982">
    <property type="term" value="F:protein-N(PI)-phosphohistidine-sugar phosphotransferase activity"/>
    <property type="evidence" value="ECO:0007669"/>
    <property type="project" value="InterPro"/>
</dbReference>
<dbReference type="EMBL" id="ACGC01000051">
    <property type="protein sequence ID" value="EEI82853.1"/>
    <property type="molecule type" value="Genomic_DNA"/>
</dbReference>
<dbReference type="HOGENOM" id="CLU_013442_5_0_9"/>
<gene>
    <name evidence="9" type="ORF">HMPREF0077_1038</name>
</gene>
<dbReference type="InterPro" id="IPR011608">
    <property type="entry name" value="PRD"/>
</dbReference>
<dbReference type="Pfam" id="PF05043">
    <property type="entry name" value="Mga"/>
    <property type="match status" value="1"/>
</dbReference>
<keyword evidence="3" id="KW-0805">Transcription regulation</keyword>
<comment type="caution">
    <text evidence="9">The sequence shown here is derived from an EMBL/GenBank/DDBJ whole genome shotgun (WGS) entry which is preliminary data.</text>
</comment>
<dbReference type="CDD" id="cd05568">
    <property type="entry name" value="PTS_IIB_bgl_like"/>
    <property type="match status" value="1"/>
</dbReference>
<organism evidence="9 10">
    <name type="scientific">Anaerococcus tetradius ATCC 35098</name>
    <dbReference type="NCBI Taxonomy" id="525255"/>
    <lineage>
        <taxon>Bacteria</taxon>
        <taxon>Bacillati</taxon>
        <taxon>Bacillota</taxon>
        <taxon>Tissierellia</taxon>
        <taxon>Tissierellales</taxon>
        <taxon>Peptoniphilaceae</taxon>
        <taxon>Anaerococcus</taxon>
    </lineage>
</organism>
<accession>C2CHS8</accession>
<protein>
    <submittedName>
        <fullName evidence="9">PRD domain protein</fullName>
    </submittedName>
</protein>
<dbReference type="RefSeq" id="WP_004837155.1">
    <property type="nucleotide sequence ID" value="NZ_GG666297.1"/>
</dbReference>
<dbReference type="Pfam" id="PF00359">
    <property type="entry name" value="PTS_EIIA_2"/>
    <property type="match status" value="1"/>
</dbReference>
<dbReference type="PROSITE" id="PS51372">
    <property type="entry name" value="PRD_2"/>
    <property type="match status" value="2"/>
</dbReference>
<feature type="domain" description="PRD" evidence="8">
    <location>
        <begin position="182"/>
        <end position="288"/>
    </location>
</feature>
<proteinExistence type="predicted"/>
<dbReference type="GO" id="GO:0009401">
    <property type="term" value="P:phosphoenolpyruvate-dependent sugar phosphotransferase system"/>
    <property type="evidence" value="ECO:0007669"/>
    <property type="project" value="InterPro"/>
</dbReference>
<dbReference type="InterPro" id="IPR050661">
    <property type="entry name" value="BglG_antiterminators"/>
</dbReference>
<dbReference type="Gene3D" id="1.10.1790.10">
    <property type="entry name" value="PRD domain"/>
    <property type="match status" value="2"/>
</dbReference>
<dbReference type="Pfam" id="PF00874">
    <property type="entry name" value="PRD"/>
    <property type="match status" value="2"/>
</dbReference>
<dbReference type="SUPFAM" id="SSF52794">
    <property type="entry name" value="PTS system IIB component-like"/>
    <property type="match status" value="1"/>
</dbReference>
<dbReference type="Gene3D" id="1.10.10.10">
    <property type="entry name" value="Winged helix-like DNA-binding domain superfamily/Winged helix DNA-binding domain"/>
    <property type="match status" value="1"/>
</dbReference>
<dbReference type="SUPFAM" id="SSF63520">
    <property type="entry name" value="PTS-regulatory domain, PRD"/>
    <property type="match status" value="2"/>
</dbReference>
<evidence type="ECO:0000313" key="9">
    <source>
        <dbReference type="EMBL" id="EEI82853.1"/>
    </source>
</evidence>
<keyword evidence="4" id="KW-0010">Activator</keyword>
<dbReference type="PANTHER" id="PTHR30185">
    <property type="entry name" value="CRYPTIC BETA-GLUCOSIDE BGL OPERON ANTITERMINATOR"/>
    <property type="match status" value="1"/>
</dbReference>
<reference evidence="9 10" key="1">
    <citation type="submission" date="2009-01" db="EMBL/GenBank/DDBJ databases">
        <authorList>
            <person name="Qin X."/>
            <person name="Bachman B."/>
            <person name="Battles P."/>
            <person name="Bell A."/>
            <person name="Bess C."/>
            <person name="Bickham C."/>
            <person name="Chaboub L."/>
            <person name="Chen D."/>
            <person name="Coyle M."/>
            <person name="Deiros D.R."/>
            <person name="Dinh H."/>
            <person name="Forbes L."/>
            <person name="Fowler G."/>
            <person name="Francisco L."/>
            <person name="Fu Q."/>
            <person name="Gubbala S."/>
            <person name="Hale W."/>
            <person name="Han Y."/>
            <person name="Hemphill L."/>
            <person name="Highlander S.K."/>
            <person name="Hirani K."/>
            <person name="Hogues M."/>
            <person name="Jackson L."/>
            <person name="Jakkamsetti A."/>
            <person name="Javaid M."/>
            <person name="Jiang H."/>
            <person name="Korchina V."/>
            <person name="Kovar C."/>
            <person name="Lara F."/>
            <person name="Lee S."/>
            <person name="Mata R."/>
            <person name="Mathew T."/>
            <person name="Moen C."/>
            <person name="Morales K."/>
            <person name="Munidasa M."/>
            <person name="Nazareth L."/>
            <person name="Ngo R."/>
            <person name="Nguyen L."/>
            <person name="Okwuonu G."/>
            <person name="Ongeri F."/>
            <person name="Patil S."/>
            <person name="Petrosino J."/>
            <person name="Pham C."/>
            <person name="Pham P."/>
            <person name="Pu L.-L."/>
            <person name="Puazo M."/>
            <person name="Raj R."/>
            <person name="Reid J."/>
            <person name="Rouhana J."/>
            <person name="Saada N."/>
            <person name="Shang Y."/>
            <person name="Simmons D."/>
            <person name="Thornton R."/>
            <person name="Warren J."/>
            <person name="Weissenberger G."/>
            <person name="Zhang J."/>
            <person name="Zhang L."/>
            <person name="Zhou C."/>
            <person name="Zhu D."/>
            <person name="Muzny D."/>
            <person name="Worley K."/>
            <person name="Gibbs R."/>
        </authorList>
    </citation>
    <scope>NUCLEOTIDE SEQUENCE [LARGE SCALE GENOMIC DNA]</scope>
    <source>
        <strain evidence="9 10">ATCC 35098</strain>
    </source>
</reference>
<feature type="domain" description="PTS EIIB type-2" evidence="7">
    <location>
        <begin position="397"/>
        <end position="489"/>
    </location>
</feature>
<evidence type="ECO:0000256" key="4">
    <source>
        <dbReference type="ARBA" id="ARBA00023159"/>
    </source>
</evidence>